<protein>
    <submittedName>
        <fullName evidence="2">GlcNAc-PI de-N-acetylase</fullName>
    </submittedName>
</protein>
<comment type="caution">
    <text evidence="2">The sequence shown here is derived from an EMBL/GenBank/DDBJ whole genome shotgun (WGS) entry which is preliminary data.</text>
</comment>
<dbReference type="SUPFAM" id="SSF102588">
    <property type="entry name" value="LmbE-like"/>
    <property type="match status" value="1"/>
</dbReference>
<sequence length="828" mass="93711">MKKIILLFLLITYQLSNAQNPEKLNSSEIFESIQKLNFLGSVLYFAAHPDDENTRLISYFSNKVHARTAYLSLTRGDGGQNLIGPEIRELLGVIRTEELLVARKIDGGEQFFSRANDFGYSKTPKETLAIWNEDEVMRDVIKTIRKFQPDIIINRFDHRTPGSTHGHHTTSAMLSVEAFDKAANKNVYPEQLENFSTWQPKRLFFNTSWWFYGSQEKFEAADKSNFLNYDIGTYYPTRGMSNSEIASLSRSEHKSQGFGNTSERGKSTEYIELIKGDFPENGDIFADINTTWSRVKGGKKIGNILAEVEENYNFENPSESLPQLMQAYQLIQELENKHWRVIKTEEITHIITACAGLYLEANTSTEFATKNSVIKINLEATNRSSAKIQLEKITFSNLKEEVQINSTLTNNEPFYKSISAKIPSSINYTNPYWLNAPSSLGMYTVEDESLIGLPETPAPIQAEFVLKIDGKNISFTRDLVYKTNDPVDGEVFEPLAIVPEVSVALENSTLIFKDNQPKPVNVKVTAYKDDLNGKLSLDLPENWQVSPQSMEVNLTQKGASQTFAFTLTPPENDDETFIQPVFKDGEELFSKEVNVISYNHIPQQTVMLPAKTKVIKLNIQKKGNKIAYIQGAGDVVPESLRAIGYDVELLNPSEITTAKLQDFDAVVVGIRAYNTQDELAFKQQTLFDYVKNGGTMVVQYNKHRGLITENIAPYPLRISYDRVTDEFSKVHFLAKDHPVLNTPNKITQKDFEGWVQERGLYFPYEWSEEFTPILGMKDEGENELKGSLLVANYGKGHYVYTGLSFFREFPAGVSGAYKLFANLLSLGK</sequence>
<evidence type="ECO:0000313" key="3">
    <source>
        <dbReference type="Proteomes" id="UP000615593"/>
    </source>
</evidence>
<dbReference type="Proteomes" id="UP000615593">
    <property type="component" value="Unassembled WGS sequence"/>
</dbReference>
<evidence type="ECO:0000313" key="2">
    <source>
        <dbReference type="EMBL" id="GGZ50529.1"/>
    </source>
</evidence>
<keyword evidence="1" id="KW-0732">Signal</keyword>
<dbReference type="SUPFAM" id="SSF52317">
    <property type="entry name" value="Class I glutamine amidotransferase-like"/>
    <property type="match status" value="1"/>
</dbReference>
<gene>
    <name evidence="2" type="ORF">GCM10008088_10240</name>
</gene>
<name>A0ABQ3BLT0_9FLAO</name>
<feature type="chain" id="PRO_5045826754" evidence="1">
    <location>
        <begin position="19"/>
        <end position="828"/>
    </location>
</feature>
<dbReference type="InterPro" id="IPR003737">
    <property type="entry name" value="GlcNAc_PI_deacetylase-related"/>
</dbReference>
<dbReference type="RefSeq" id="WP_027883800.1">
    <property type="nucleotide sequence ID" value="NZ_BMWY01000002.1"/>
</dbReference>
<dbReference type="Pfam" id="PF02585">
    <property type="entry name" value="PIG-L"/>
    <property type="match status" value="1"/>
</dbReference>
<proteinExistence type="predicted"/>
<dbReference type="GeneID" id="94368689"/>
<dbReference type="EMBL" id="BMWY01000002">
    <property type="protein sequence ID" value="GGZ50529.1"/>
    <property type="molecule type" value="Genomic_DNA"/>
</dbReference>
<reference evidence="3" key="1">
    <citation type="journal article" date="2019" name="Int. J. Syst. Evol. Microbiol.">
        <title>The Global Catalogue of Microorganisms (GCM) 10K type strain sequencing project: providing services to taxonomists for standard genome sequencing and annotation.</title>
        <authorList>
            <consortium name="The Broad Institute Genomics Platform"/>
            <consortium name="The Broad Institute Genome Sequencing Center for Infectious Disease"/>
            <person name="Wu L."/>
            <person name="Ma J."/>
        </authorList>
    </citation>
    <scope>NUCLEOTIDE SEQUENCE [LARGE SCALE GENOMIC DNA]</scope>
    <source>
        <strain evidence="3">KCTC 12708</strain>
    </source>
</reference>
<dbReference type="InterPro" id="IPR029062">
    <property type="entry name" value="Class_I_gatase-like"/>
</dbReference>
<accession>A0ABQ3BLT0</accession>
<evidence type="ECO:0000256" key="1">
    <source>
        <dbReference type="SAM" id="SignalP"/>
    </source>
</evidence>
<keyword evidence="3" id="KW-1185">Reference proteome</keyword>
<feature type="signal peptide" evidence="1">
    <location>
        <begin position="1"/>
        <end position="18"/>
    </location>
</feature>
<dbReference type="InterPro" id="IPR024078">
    <property type="entry name" value="LmbE-like_dom_sf"/>
</dbReference>
<organism evidence="2 3">
    <name type="scientific">Mesonia mobilis</name>
    <dbReference type="NCBI Taxonomy" id="369791"/>
    <lineage>
        <taxon>Bacteria</taxon>
        <taxon>Pseudomonadati</taxon>
        <taxon>Bacteroidota</taxon>
        <taxon>Flavobacteriia</taxon>
        <taxon>Flavobacteriales</taxon>
        <taxon>Flavobacteriaceae</taxon>
        <taxon>Mesonia</taxon>
    </lineage>
</organism>
<dbReference type="Gene3D" id="3.40.50.10320">
    <property type="entry name" value="LmbE-like"/>
    <property type="match status" value="1"/>
</dbReference>